<dbReference type="PANTHER" id="PTHR22617">
    <property type="entry name" value="CHEMOTAXIS SENSOR HISTIDINE KINASE-RELATED"/>
    <property type="match status" value="1"/>
</dbReference>
<keyword evidence="3" id="KW-1185">Reference proteome</keyword>
<proteinExistence type="predicted"/>
<dbReference type="Proteomes" id="UP001454489">
    <property type="component" value="Unassembled WGS sequence"/>
</dbReference>
<dbReference type="InterPro" id="IPR039315">
    <property type="entry name" value="CheW"/>
</dbReference>
<dbReference type="RefSeq" id="WP_177963044.1">
    <property type="nucleotide sequence ID" value="NZ_JBBMEX010000007.1"/>
</dbReference>
<dbReference type="SMART" id="SM00260">
    <property type="entry name" value="CheW"/>
    <property type="match status" value="1"/>
</dbReference>
<accession>A0ABV1HDL1</accession>
<organism evidence="2 3">
    <name type="scientific">Maccoyibacter intestinihominis</name>
    <dbReference type="NCBI Taxonomy" id="3133499"/>
    <lineage>
        <taxon>Bacteria</taxon>
        <taxon>Bacillati</taxon>
        <taxon>Bacillota</taxon>
        <taxon>Clostridia</taxon>
        <taxon>Lachnospirales</taxon>
        <taxon>Lachnospiraceae</taxon>
        <taxon>Maccoyibacter</taxon>
    </lineage>
</organism>
<dbReference type="InterPro" id="IPR036061">
    <property type="entry name" value="CheW-like_dom_sf"/>
</dbReference>
<dbReference type="InterPro" id="IPR002545">
    <property type="entry name" value="CheW-lke_dom"/>
</dbReference>
<dbReference type="PROSITE" id="PS50851">
    <property type="entry name" value="CHEW"/>
    <property type="match status" value="1"/>
</dbReference>
<protein>
    <submittedName>
        <fullName evidence="2">Chemotaxis protein CheW</fullName>
    </submittedName>
</protein>
<sequence length="154" mass="17246">MAAKIETMENDKKQYIVITFGNEQYGIDISYVDNIVRMQKITRVPKAQPYFKGVINLRGEVVPVMSLRLKMGLEDDVFTNTSRIIILKIEQKGVLGIIVDEVKEVVTLGSEEIDKVAHNPKDVKSTFINGIGKNGDDLISLFDISSVVDEKENS</sequence>
<dbReference type="Gene3D" id="2.30.30.40">
    <property type="entry name" value="SH3 Domains"/>
    <property type="match status" value="1"/>
</dbReference>
<dbReference type="SUPFAM" id="SSF50341">
    <property type="entry name" value="CheW-like"/>
    <property type="match status" value="1"/>
</dbReference>
<evidence type="ECO:0000259" key="1">
    <source>
        <dbReference type="PROSITE" id="PS50851"/>
    </source>
</evidence>
<evidence type="ECO:0000313" key="2">
    <source>
        <dbReference type="EMBL" id="MEQ2557796.1"/>
    </source>
</evidence>
<dbReference type="Pfam" id="PF01584">
    <property type="entry name" value="CheW"/>
    <property type="match status" value="1"/>
</dbReference>
<dbReference type="PANTHER" id="PTHR22617:SF23">
    <property type="entry name" value="CHEMOTAXIS PROTEIN CHEW"/>
    <property type="match status" value="1"/>
</dbReference>
<dbReference type="EMBL" id="JBBMEX010000007">
    <property type="protein sequence ID" value="MEQ2557796.1"/>
    <property type="molecule type" value="Genomic_DNA"/>
</dbReference>
<comment type="caution">
    <text evidence="2">The sequence shown here is derived from an EMBL/GenBank/DDBJ whole genome shotgun (WGS) entry which is preliminary data.</text>
</comment>
<name>A0ABV1HDL1_9FIRM</name>
<gene>
    <name evidence="2" type="ORF">WMO43_07930</name>
</gene>
<feature type="domain" description="CheW-like" evidence="1">
    <location>
        <begin position="12"/>
        <end position="153"/>
    </location>
</feature>
<dbReference type="Gene3D" id="2.40.50.180">
    <property type="entry name" value="CheA-289, Domain 4"/>
    <property type="match status" value="1"/>
</dbReference>
<evidence type="ECO:0000313" key="3">
    <source>
        <dbReference type="Proteomes" id="UP001454489"/>
    </source>
</evidence>
<reference evidence="2 3" key="1">
    <citation type="submission" date="2024-03" db="EMBL/GenBank/DDBJ databases">
        <title>Human intestinal bacterial collection.</title>
        <authorList>
            <person name="Pauvert C."/>
            <person name="Hitch T.C.A."/>
            <person name="Clavel T."/>
        </authorList>
    </citation>
    <scope>NUCLEOTIDE SEQUENCE [LARGE SCALE GENOMIC DNA]</scope>
    <source>
        <strain evidence="2 3">CLA-AA-H185</strain>
    </source>
</reference>